<protein>
    <submittedName>
        <fullName evidence="3">Formate dehydrogenase accessory sulfurtransferase FdhD</fullName>
    </submittedName>
</protein>
<feature type="non-terminal residue" evidence="3">
    <location>
        <position position="165"/>
    </location>
</feature>
<dbReference type="RefSeq" id="WP_192905988.1">
    <property type="nucleotide sequence ID" value="NZ_JADBFD010000034.1"/>
</dbReference>
<keyword evidence="1" id="KW-0963">Cytoplasm</keyword>
<organism evidence="3 4">
    <name type="scientific">Geobacter anodireducens</name>
    <dbReference type="NCBI Taxonomy" id="1340425"/>
    <lineage>
        <taxon>Bacteria</taxon>
        <taxon>Pseudomonadati</taxon>
        <taxon>Thermodesulfobacteriota</taxon>
        <taxon>Desulfuromonadia</taxon>
        <taxon>Geobacterales</taxon>
        <taxon>Geobacteraceae</taxon>
        <taxon>Geobacter</taxon>
    </lineage>
</organism>
<evidence type="ECO:0000256" key="2">
    <source>
        <dbReference type="ARBA" id="ARBA00023150"/>
    </source>
</evidence>
<reference evidence="3 4" key="1">
    <citation type="submission" date="2020-10" db="EMBL/GenBank/DDBJ databases">
        <title>Investigation of anaerobic biodegradation of phenanthrene by a sulfate-dependent Geobacter anodireducens strain PheS2.</title>
        <authorList>
            <person name="Zhang Z."/>
        </authorList>
    </citation>
    <scope>NUCLEOTIDE SEQUENCE [LARGE SCALE GENOMIC DNA]</scope>
    <source>
        <strain evidence="3 4">PheS2</strain>
    </source>
</reference>
<evidence type="ECO:0000313" key="4">
    <source>
        <dbReference type="Proteomes" id="UP000618926"/>
    </source>
</evidence>
<dbReference type="InterPro" id="IPR016193">
    <property type="entry name" value="Cytidine_deaminase-like"/>
</dbReference>
<proteinExistence type="predicted"/>
<evidence type="ECO:0000313" key="3">
    <source>
        <dbReference type="EMBL" id="MBE2889622.1"/>
    </source>
</evidence>
<dbReference type="SUPFAM" id="SSF53927">
    <property type="entry name" value="Cytidine deaminase-like"/>
    <property type="match status" value="1"/>
</dbReference>
<gene>
    <name evidence="3" type="ORF">IIE05_16815</name>
</gene>
<evidence type="ECO:0000256" key="1">
    <source>
        <dbReference type="ARBA" id="ARBA00022490"/>
    </source>
</evidence>
<keyword evidence="2" id="KW-0501">Molybdenum cofactor biosynthesis</keyword>
<sequence>MKTIHIYTNGRLEEKQGDIVREFPLVLQVNGREIATLIASPHDLRFLVAGFLRNQGFVESAADFHMLAVCEEFGIANVRVRQELPERLKPVLTSGCGTGITFTLETGGREAAVAPLPAVAPEAVFRLMEELARQADNYRNHGGIHSAAVGDGEGNLLLCAEDIGR</sequence>
<dbReference type="Gene3D" id="3.40.140.10">
    <property type="entry name" value="Cytidine Deaminase, domain 2"/>
    <property type="match status" value="1"/>
</dbReference>
<dbReference type="Gene3D" id="3.10.20.10">
    <property type="match status" value="1"/>
</dbReference>
<dbReference type="PANTHER" id="PTHR30592:SF1">
    <property type="entry name" value="SULFUR CARRIER PROTEIN FDHD"/>
    <property type="match status" value="1"/>
</dbReference>
<dbReference type="EMBL" id="JADBFD010000034">
    <property type="protein sequence ID" value="MBE2889622.1"/>
    <property type="molecule type" value="Genomic_DNA"/>
</dbReference>
<keyword evidence="4" id="KW-1185">Reference proteome</keyword>
<dbReference type="InterPro" id="IPR003786">
    <property type="entry name" value="FdhD"/>
</dbReference>
<name>A0ABR9NZE5_9BACT</name>
<dbReference type="PANTHER" id="PTHR30592">
    <property type="entry name" value="FORMATE DEHYDROGENASE"/>
    <property type="match status" value="1"/>
</dbReference>
<dbReference type="Proteomes" id="UP000618926">
    <property type="component" value="Unassembled WGS sequence"/>
</dbReference>
<comment type="caution">
    <text evidence="3">The sequence shown here is derived from an EMBL/GenBank/DDBJ whole genome shotgun (WGS) entry which is preliminary data.</text>
</comment>
<accession>A0ABR9NZE5</accession>
<dbReference type="Pfam" id="PF02634">
    <property type="entry name" value="FdhD-NarQ"/>
    <property type="match status" value="1"/>
</dbReference>